<dbReference type="RefSeq" id="WP_311369481.1">
    <property type="nucleotide sequence ID" value="NZ_JAVRHX010000004.1"/>
</dbReference>
<sequence>MGTKDKKSIISLENSSAIATWAIVTGISIYFLVSNSNFSALYAFFTFLACSLYMALWLVATSHSESIKPLFRLSCTILLFFSVILIYFLVPFPFVAIFMVIFSAITPYYMSIKRALMLSPFWALPQFLIFEFYWQQSGSLLSAMLFWTFNIFALVMVNTTLREREARMQVELSNRQLKATQSLLNEAVKQSERVRIARNIHDLLGHHLTALTINLQVASHKSSGEVKESVEQCHQLAKLLLSDVREAVSDIREKSQLDLKASIEQMLEKLPDLDVALAYPDDMAITDIQIADTILKSIQESITNTMRHAQGKNVKVDIHFDSEKQTNLHIEIENDGKMPKEITFGNGLKGIIERVNAIQGNVEFILKQGKFYTLIQIPVMQHD</sequence>
<evidence type="ECO:0000256" key="1">
    <source>
        <dbReference type="ARBA" id="ARBA00022679"/>
    </source>
</evidence>
<dbReference type="InterPro" id="IPR011712">
    <property type="entry name" value="Sig_transdc_His_kin_sub3_dim/P"/>
</dbReference>
<dbReference type="Gene3D" id="1.20.5.1930">
    <property type="match status" value="1"/>
</dbReference>
<evidence type="ECO:0000256" key="2">
    <source>
        <dbReference type="ARBA" id="ARBA00022777"/>
    </source>
</evidence>
<keyword evidence="3" id="KW-0902">Two-component regulatory system</keyword>
<dbReference type="PANTHER" id="PTHR24421:SF59">
    <property type="entry name" value="OXYGEN SENSOR HISTIDINE KINASE NREB"/>
    <property type="match status" value="1"/>
</dbReference>
<feature type="transmembrane region" description="Helical" evidence="4">
    <location>
        <begin position="140"/>
        <end position="161"/>
    </location>
</feature>
<keyword evidence="4" id="KW-0812">Transmembrane</keyword>
<dbReference type="GO" id="GO:0016301">
    <property type="term" value="F:kinase activity"/>
    <property type="evidence" value="ECO:0007669"/>
    <property type="project" value="UniProtKB-KW"/>
</dbReference>
<name>A0ABU2ZTK7_9ALTE</name>
<dbReference type="PANTHER" id="PTHR24421">
    <property type="entry name" value="NITRATE/NITRITE SENSOR PROTEIN NARX-RELATED"/>
    <property type="match status" value="1"/>
</dbReference>
<protein>
    <submittedName>
        <fullName evidence="6">Histidine kinase</fullName>
    </submittedName>
</protein>
<dbReference type="SUPFAM" id="SSF55874">
    <property type="entry name" value="ATPase domain of HSP90 chaperone/DNA topoisomerase II/histidine kinase"/>
    <property type="match status" value="1"/>
</dbReference>
<keyword evidence="4" id="KW-0472">Membrane</keyword>
<evidence type="ECO:0000259" key="5">
    <source>
        <dbReference type="Pfam" id="PF07730"/>
    </source>
</evidence>
<dbReference type="Proteomes" id="UP001253545">
    <property type="component" value="Unassembled WGS sequence"/>
</dbReference>
<organism evidence="6 7">
    <name type="scientific">Glaciecola petra</name>
    <dbReference type="NCBI Taxonomy" id="3075602"/>
    <lineage>
        <taxon>Bacteria</taxon>
        <taxon>Pseudomonadati</taxon>
        <taxon>Pseudomonadota</taxon>
        <taxon>Gammaproteobacteria</taxon>
        <taxon>Alteromonadales</taxon>
        <taxon>Alteromonadaceae</taxon>
        <taxon>Glaciecola</taxon>
    </lineage>
</organism>
<feature type="transmembrane region" description="Helical" evidence="4">
    <location>
        <begin position="12"/>
        <end position="33"/>
    </location>
</feature>
<dbReference type="InterPro" id="IPR036890">
    <property type="entry name" value="HATPase_C_sf"/>
</dbReference>
<dbReference type="Pfam" id="PF07730">
    <property type="entry name" value="HisKA_3"/>
    <property type="match status" value="1"/>
</dbReference>
<dbReference type="Gene3D" id="3.30.565.10">
    <property type="entry name" value="Histidine kinase-like ATPase, C-terminal domain"/>
    <property type="match status" value="1"/>
</dbReference>
<evidence type="ECO:0000313" key="6">
    <source>
        <dbReference type="EMBL" id="MDT0595967.1"/>
    </source>
</evidence>
<evidence type="ECO:0000256" key="3">
    <source>
        <dbReference type="ARBA" id="ARBA00023012"/>
    </source>
</evidence>
<keyword evidence="4" id="KW-1133">Transmembrane helix</keyword>
<feature type="domain" description="Signal transduction histidine kinase subgroup 3 dimerisation and phosphoacceptor" evidence="5">
    <location>
        <begin position="192"/>
        <end position="254"/>
    </location>
</feature>
<keyword evidence="1" id="KW-0808">Transferase</keyword>
<evidence type="ECO:0000313" key="7">
    <source>
        <dbReference type="Proteomes" id="UP001253545"/>
    </source>
</evidence>
<dbReference type="InterPro" id="IPR050482">
    <property type="entry name" value="Sensor_HK_TwoCompSys"/>
</dbReference>
<keyword evidence="7" id="KW-1185">Reference proteome</keyword>
<dbReference type="CDD" id="cd16917">
    <property type="entry name" value="HATPase_UhpB-NarQ-NarX-like"/>
    <property type="match status" value="1"/>
</dbReference>
<accession>A0ABU2ZTK7</accession>
<reference evidence="6 7" key="1">
    <citation type="submission" date="2023-09" db="EMBL/GenBank/DDBJ databases">
        <authorList>
            <person name="Rey-Velasco X."/>
        </authorList>
    </citation>
    <scope>NUCLEOTIDE SEQUENCE [LARGE SCALE GENOMIC DNA]</scope>
    <source>
        <strain evidence="6 7">P117</strain>
    </source>
</reference>
<gene>
    <name evidence="6" type="ORF">RM552_14015</name>
</gene>
<keyword evidence="2 6" id="KW-0418">Kinase</keyword>
<comment type="caution">
    <text evidence="6">The sequence shown here is derived from an EMBL/GenBank/DDBJ whole genome shotgun (WGS) entry which is preliminary data.</text>
</comment>
<evidence type="ECO:0000256" key="4">
    <source>
        <dbReference type="SAM" id="Phobius"/>
    </source>
</evidence>
<dbReference type="EMBL" id="JAVRHX010000004">
    <property type="protein sequence ID" value="MDT0595967.1"/>
    <property type="molecule type" value="Genomic_DNA"/>
</dbReference>
<proteinExistence type="predicted"/>
<feature type="transmembrane region" description="Helical" evidence="4">
    <location>
        <begin position="39"/>
        <end position="58"/>
    </location>
</feature>
<feature type="transmembrane region" description="Helical" evidence="4">
    <location>
        <begin position="115"/>
        <end position="134"/>
    </location>
</feature>